<evidence type="ECO:0008006" key="4">
    <source>
        <dbReference type="Google" id="ProtNLM"/>
    </source>
</evidence>
<dbReference type="InterPro" id="IPR050767">
    <property type="entry name" value="Sel1_AlgK"/>
</dbReference>
<evidence type="ECO:0000313" key="2">
    <source>
        <dbReference type="EMBL" id="KAG2173521.1"/>
    </source>
</evidence>
<accession>A0A8H7PHU5</accession>
<dbReference type="PANTHER" id="PTHR11102">
    <property type="entry name" value="SEL-1-LIKE PROTEIN"/>
    <property type="match status" value="1"/>
</dbReference>
<dbReference type="GO" id="GO:0036503">
    <property type="term" value="P:ERAD pathway"/>
    <property type="evidence" value="ECO:0007669"/>
    <property type="project" value="TreeGrafter"/>
</dbReference>
<dbReference type="GO" id="GO:0005789">
    <property type="term" value="C:endoplasmic reticulum membrane"/>
    <property type="evidence" value="ECO:0007669"/>
    <property type="project" value="TreeGrafter"/>
</dbReference>
<dbReference type="Gene3D" id="1.25.40.10">
    <property type="entry name" value="Tetratricopeptide repeat domain"/>
    <property type="match status" value="1"/>
</dbReference>
<proteinExistence type="inferred from homology"/>
<evidence type="ECO:0000256" key="1">
    <source>
        <dbReference type="ARBA" id="ARBA00038101"/>
    </source>
</evidence>
<dbReference type="AlphaFoldDB" id="A0A8H7PHU5"/>
<keyword evidence="3" id="KW-1185">Reference proteome</keyword>
<gene>
    <name evidence="2" type="ORF">INT44_007112</name>
</gene>
<evidence type="ECO:0000313" key="3">
    <source>
        <dbReference type="Proteomes" id="UP000612746"/>
    </source>
</evidence>
<dbReference type="OrthoDB" id="27934at2759"/>
<dbReference type="Proteomes" id="UP000612746">
    <property type="component" value="Unassembled WGS sequence"/>
</dbReference>
<sequence>ISEFLGAPYSLSSSAYRPYHPKDEPSFRHDALSRSSSVDAKLQLAVTLLEEAASVHHHDDALYTLADMNFYAKYNHPRNYTAAYQYYSTLASRTGNATAQQHLGFMYATGIGDAVERDQAKALIYHTFASFGGDVGASLTLGYRYLMGIGTEQSCADALYYYREVANKVMEHYSEAPP</sequence>
<name>A0A8H7PHU5_9FUNG</name>
<reference evidence="2" key="1">
    <citation type="submission" date="2020-12" db="EMBL/GenBank/DDBJ databases">
        <title>Metabolic potential, ecology and presence of endohyphal bacteria is reflected in genomic diversity of Mucoromycotina.</title>
        <authorList>
            <person name="Muszewska A."/>
            <person name="Okrasinska A."/>
            <person name="Steczkiewicz K."/>
            <person name="Drgas O."/>
            <person name="Orlowska M."/>
            <person name="Perlinska-Lenart U."/>
            <person name="Aleksandrzak-Piekarczyk T."/>
            <person name="Szatraj K."/>
            <person name="Zielenkiewicz U."/>
            <person name="Pilsyk S."/>
            <person name="Malc E."/>
            <person name="Mieczkowski P."/>
            <person name="Kruszewska J.S."/>
            <person name="Biernat P."/>
            <person name="Pawlowska J."/>
        </authorList>
    </citation>
    <scope>NUCLEOTIDE SEQUENCE</scope>
    <source>
        <strain evidence="2">WA0000051536</strain>
    </source>
</reference>
<comment type="similarity">
    <text evidence="1">Belongs to the sel-1 family.</text>
</comment>
<protein>
    <recommendedName>
        <fullName evidence="4">HCP-like protein</fullName>
    </recommendedName>
</protein>
<feature type="non-terminal residue" evidence="2">
    <location>
        <position position="178"/>
    </location>
</feature>
<dbReference type="SUPFAM" id="SSF81901">
    <property type="entry name" value="HCP-like"/>
    <property type="match status" value="1"/>
</dbReference>
<dbReference type="EMBL" id="JAEPRA010000018">
    <property type="protein sequence ID" value="KAG2173521.1"/>
    <property type="molecule type" value="Genomic_DNA"/>
</dbReference>
<dbReference type="PANTHER" id="PTHR11102:SF147">
    <property type="entry name" value="SEL1L ADAPTOR SUBUNIT OF ERAD E3 UBIQUITIN LIGASE"/>
    <property type="match status" value="1"/>
</dbReference>
<dbReference type="InterPro" id="IPR011990">
    <property type="entry name" value="TPR-like_helical_dom_sf"/>
</dbReference>
<comment type="caution">
    <text evidence="2">The sequence shown here is derived from an EMBL/GenBank/DDBJ whole genome shotgun (WGS) entry which is preliminary data.</text>
</comment>
<dbReference type="InterPro" id="IPR006597">
    <property type="entry name" value="Sel1-like"/>
</dbReference>
<dbReference type="SMART" id="SM00671">
    <property type="entry name" value="SEL1"/>
    <property type="match status" value="3"/>
</dbReference>
<dbReference type="Pfam" id="PF08238">
    <property type="entry name" value="Sel1"/>
    <property type="match status" value="3"/>
</dbReference>
<feature type="non-terminal residue" evidence="2">
    <location>
        <position position="1"/>
    </location>
</feature>
<organism evidence="2 3">
    <name type="scientific">Umbelopsis vinacea</name>
    <dbReference type="NCBI Taxonomy" id="44442"/>
    <lineage>
        <taxon>Eukaryota</taxon>
        <taxon>Fungi</taxon>
        <taxon>Fungi incertae sedis</taxon>
        <taxon>Mucoromycota</taxon>
        <taxon>Mucoromycotina</taxon>
        <taxon>Umbelopsidomycetes</taxon>
        <taxon>Umbelopsidales</taxon>
        <taxon>Umbelopsidaceae</taxon>
        <taxon>Umbelopsis</taxon>
    </lineage>
</organism>